<feature type="domain" description="CBS" evidence="12">
    <location>
        <begin position="321"/>
        <end position="379"/>
    </location>
</feature>
<dbReference type="PROSITE" id="PS51846">
    <property type="entry name" value="CNNM"/>
    <property type="match status" value="1"/>
</dbReference>
<evidence type="ECO:0000256" key="5">
    <source>
        <dbReference type="ARBA" id="ARBA00022737"/>
    </source>
</evidence>
<accession>A0A4S4NDF1</accession>
<feature type="domain" description="CNNM transmembrane" evidence="13">
    <location>
        <begin position="19"/>
        <end position="234"/>
    </location>
</feature>
<dbReference type="OrthoDB" id="9798188at2"/>
<dbReference type="SUPFAM" id="SSF54631">
    <property type="entry name" value="CBS-domain pair"/>
    <property type="match status" value="1"/>
</dbReference>
<keyword evidence="8 10" id="KW-0472">Membrane</keyword>
<feature type="transmembrane region" description="Helical" evidence="11">
    <location>
        <begin position="78"/>
        <end position="97"/>
    </location>
</feature>
<dbReference type="SMART" id="SM01091">
    <property type="entry name" value="CorC_HlyC"/>
    <property type="match status" value="1"/>
</dbReference>
<dbReference type="Pfam" id="PF03471">
    <property type="entry name" value="CorC_HlyC"/>
    <property type="match status" value="1"/>
</dbReference>
<proteinExistence type="inferred from homology"/>
<feature type="transmembrane region" description="Helical" evidence="11">
    <location>
        <begin position="20"/>
        <end position="40"/>
    </location>
</feature>
<dbReference type="GO" id="GO:0050660">
    <property type="term" value="F:flavin adenine dinucleotide binding"/>
    <property type="evidence" value="ECO:0007669"/>
    <property type="project" value="InterPro"/>
</dbReference>
<dbReference type="Gene3D" id="3.30.465.10">
    <property type="match status" value="1"/>
</dbReference>
<dbReference type="InterPro" id="IPR046342">
    <property type="entry name" value="CBS_dom_sf"/>
</dbReference>
<evidence type="ECO:0000256" key="4">
    <source>
        <dbReference type="ARBA" id="ARBA00022692"/>
    </source>
</evidence>
<evidence type="ECO:0000259" key="13">
    <source>
        <dbReference type="PROSITE" id="PS51846"/>
    </source>
</evidence>
<dbReference type="Proteomes" id="UP000308528">
    <property type="component" value="Unassembled WGS sequence"/>
</dbReference>
<dbReference type="FunFam" id="3.10.580.10:FF:000002">
    <property type="entry name" value="Magnesium/cobalt efflux protein CorC"/>
    <property type="match status" value="1"/>
</dbReference>
<evidence type="ECO:0000313" key="15">
    <source>
        <dbReference type="Proteomes" id="UP000308528"/>
    </source>
</evidence>
<reference evidence="14 15" key="1">
    <citation type="submission" date="2019-04" db="EMBL/GenBank/DDBJ databases">
        <title>Lewinella litorea sp. nov., isolated from a marine sand.</title>
        <authorList>
            <person name="Yoon J.-H."/>
        </authorList>
    </citation>
    <scope>NUCLEOTIDE SEQUENCE [LARGE SCALE GENOMIC DNA]</scope>
    <source>
        <strain evidence="14 15">HSMS-39</strain>
    </source>
</reference>
<dbReference type="Gene3D" id="3.10.580.10">
    <property type="entry name" value="CBS-domain"/>
    <property type="match status" value="1"/>
</dbReference>
<dbReference type="PANTHER" id="PTHR22777:SF32">
    <property type="entry name" value="UPF0053 INNER MEMBRANE PROTEIN YFJD"/>
    <property type="match status" value="1"/>
</dbReference>
<evidence type="ECO:0000256" key="3">
    <source>
        <dbReference type="ARBA" id="ARBA00022475"/>
    </source>
</evidence>
<organism evidence="14 15">
    <name type="scientific">Neolewinella litorea</name>
    <dbReference type="NCBI Taxonomy" id="2562452"/>
    <lineage>
        <taxon>Bacteria</taxon>
        <taxon>Pseudomonadati</taxon>
        <taxon>Bacteroidota</taxon>
        <taxon>Saprospiria</taxon>
        <taxon>Saprospirales</taxon>
        <taxon>Lewinellaceae</taxon>
        <taxon>Neolewinella</taxon>
    </lineage>
</organism>
<dbReference type="InterPro" id="IPR036318">
    <property type="entry name" value="FAD-bd_PCMH-like_sf"/>
</dbReference>
<evidence type="ECO:0000256" key="6">
    <source>
        <dbReference type="ARBA" id="ARBA00022989"/>
    </source>
</evidence>
<evidence type="ECO:0000256" key="1">
    <source>
        <dbReference type="ARBA" id="ARBA00004651"/>
    </source>
</evidence>
<gene>
    <name evidence="14" type="primary">gldE</name>
    <name evidence="14" type="ORF">E4021_14020</name>
</gene>
<evidence type="ECO:0000313" key="14">
    <source>
        <dbReference type="EMBL" id="THH37536.1"/>
    </source>
</evidence>
<dbReference type="GO" id="GO:0005886">
    <property type="term" value="C:plasma membrane"/>
    <property type="evidence" value="ECO:0007669"/>
    <property type="project" value="UniProtKB-SubCell"/>
</dbReference>
<keyword evidence="3" id="KW-1003">Cell membrane</keyword>
<evidence type="ECO:0000256" key="2">
    <source>
        <dbReference type="ARBA" id="ARBA00006337"/>
    </source>
</evidence>
<dbReference type="EMBL" id="SRSF01000007">
    <property type="protein sequence ID" value="THH37536.1"/>
    <property type="molecule type" value="Genomic_DNA"/>
</dbReference>
<dbReference type="Pfam" id="PF00571">
    <property type="entry name" value="CBS"/>
    <property type="match status" value="2"/>
</dbReference>
<dbReference type="InterPro" id="IPR002550">
    <property type="entry name" value="CNNM"/>
</dbReference>
<evidence type="ECO:0000256" key="7">
    <source>
        <dbReference type="ARBA" id="ARBA00023122"/>
    </source>
</evidence>
<comment type="caution">
    <text evidence="14">The sequence shown here is derived from an EMBL/GenBank/DDBJ whole genome shotgun (WGS) entry which is preliminary data.</text>
</comment>
<dbReference type="CDD" id="cd04590">
    <property type="entry name" value="CBS_pair_CorC_HlyC_assoc"/>
    <property type="match status" value="1"/>
</dbReference>
<keyword evidence="7 9" id="KW-0129">CBS domain</keyword>
<sequence length="482" mass="54137">MDPTDPIPLLFPSLLLMSSGLELVLGFTAIAGLLLLSGIVSGSEVAFFSLTPNDYEEMEQENNPVRATLYELREKPRLLLATILIANNFINIAIVLVSEIMLRKVFPDALFASWARTIQESLAFMRQFSEAGLSGAIGFLITVIGVTFLLVLFGEVAPKVYASYNKVKLATRMAGPINFLMQALHPISSGLVQGAHFIERRLENHTLDAAAASQEDIDEAIDLTVNSDDGGDDNQRQDVDILKRIVKFNNVTVRQIMRSRGDVVAVDSKIDYHQLIAVMRESSYSRIPVFEEDFDKIKGILYVKDLLGHRHEPATFDWNHLVREDVLFVPENKKISDLLKEFQTEKTHMAIVVDEYGGTEGIVTLEDVLEEVIGDIQDEFDEEEEILYQRIDELNFVFDGKTMLNDVYRVLKIPSSTFDPVKGEAESLGGLLLEMLGRIPETGEEITYEGYRFQAMSVNTRRIEEVLITLPEPPETDTNQAQ</sequence>
<dbReference type="SMART" id="SM00116">
    <property type="entry name" value="CBS"/>
    <property type="match status" value="2"/>
</dbReference>
<name>A0A4S4NDF1_9BACT</name>
<evidence type="ECO:0000259" key="12">
    <source>
        <dbReference type="PROSITE" id="PS51371"/>
    </source>
</evidence>
<keyword evidence="4 10" id="KW-0812">Transmembrane</keyword>
<dbReference type="SUPFAM" id="SSF56176">
    <property type="entry name" value="FAD-binding/transporter-associated domain-like"/>
    <property type="match status" value="1"/>
</dbReference>
<dbReference type="NCBIfam" id="TIGR03520">
    <property type="entry name" value="GldE"/>
    <property type="match status" value="1"/>
</dbReference>
<keyword evidence="5" id="KW-0677">Repeat</keyword>
<feature type="domain" description="CBS" evidence="12">
    <location>
        <begin position="257"/>
        <end position="316"/>
    </location>
</feature>
<evidence type="ECO:0000256" key="9">
    <source>
        <dbReference type="PROSITE-ProRule" id="PRU00703"/>
    </source>
</evidence>
<comment type="subcellular location">
    <subcellularLocation>
        <location evidence="1">Cell membrane</location>
        <topology evidence="1">Multi-pass membrane protein</topology>
    </subcellularLocation>
</comment>
<dbReference type="InterPro" id="IPR044751">
    <property type="entry name" value="Ion_transp-like_CBS"/>
</dbReference>
<feature type="transmembrane region" description="Helical" evidence="11">
    <location>
        <begin position="131"/>
        <end position="153"/>
    </location>
</feature>
<dbReference type="PANTHER" id="PTHR22777">
    <property type="entry name" value="HEMOLYSIN-RELATED"/>
    <property type="match status" value="1"/>
</dbReference>
<evidence type="ECO:0000256" key="11">
    <source>
        <dbReference type="SAM" id="Phobius"/>
    </source>
</evidence>
<comment type="similarity">
    <text evidence="2">Belongs to the UPF0053 family.</text>
</comment>
<dbReference type="InterPro" id="IPR016169">
    <property type="entry name" value="FAD-bd_PCMH_sub2"/>
</dbReference>
<keyword evidence="6 10" id="KW-1133">Transmembrane helix</keyword>
<evidence type="ECO:0000256" key="8">
    <source>
        <dbReference type="ARBA" id="ARBA00023136"/>
    </source>
</evidence>
<evidence type="ECO:0000256" key="10">
    <source>
        <dbReference type="PROSITE-ProRule" id="PRU01193"/>
    </source>
</evidence>
<protein>
    <submittedName>
        <fullName evidence="14">Gliding motility-associated protein GldE</fullName>
    </submittedName>
</protein>
<dbReference type="PROSITE" id="PS51371">
    <property type="entry name" value="CBS"/>
    <property type="match status" value="2"/>
</dbReference>
<dbReference type="InterPro" id="IPR019862">
    <property type="entry name" value="Motility-assoc_prot_GldE"/>
</dbReference>
<dbReference type="Pfam" id="PF01595">
    <property type="entry name" value="CNNM"/>
    <property type="match status" value="1"/>
</dbReference>
<dbReference type="InterPro" id="IPR000644">
    <property type="entry name" value="CBS_dom"/>
</dbReference>
<dbReference type="AlphaFoldDB" id="A0A4S4NDF1"/>
<dbReference type="InterPro" id="IPR005170">
    <property type="entry name" value="Transptr-assoc_dom"/>
</dbReference>
<keyword evidence="15" id="KW-1185">Reference proteome</keyword>